<accession>A0A1E5KZ18</accession>
<proteinExistence type="predicted"/>
<dbReference type="SUPFAM" id="SSF47413">
    <property type="entry name" value="lambda repressor-like DNA-binding domains"/>
    <property type="match status" value="1"/>
</dbReference>
<dbReference type="PROSITE" id="PS50943">
    <property type="entry name" value="HTH_CROC1"/>
    <property type="match status" value="1"/>
</dbReference>
<dbReference type="PANTHER" id="PTHR37038:SF14">
    <property type="entry name" value="TRANSCRIPTIONAL ACTIVATOR"/>
    <property type="match status" value="1"/>
</dbReference>
<dbReference type="SMART" id="SM00530">
    <property type="entry name" value="HTH_XRE"/>
    <property type="match status" value="1"/>
</dbReference>
<comment type="caution">
    <text evidence="2">The sequence shown here is derived from an EMBL/GenBank/DDBJ whole genome shotgun (WGS) entry which is preliminary data.</text>
</comment>
<dbReference type="InterPro" id="IPR053163">
    <property type="entry name" value="HTH-type_regulator_Rgg"/>
</dbReference>
<evidence type="ECO:0000313" key="3">
    <source>
        <dbReference type="Proteomes" id="UP000095256"/>
    </source>
</evidence>
<reference evidence="2 3" key="1">
    <citation type="submission" date="2016-09" db="EMBL/GenBank/DDBJ databases">
        <authorList>
            <person name="Capua I."/>
            <person name="De Benedictis P."/>
            <person name="Joannis T."/>
            <person name="Lombin L.H."/>
            <person name="Cattoli G."/>
        </authorList>
    </citation>
    <scope>NUCLEOTIDE SEQUENCE [LARGE SCALE GENOMIC DNA]</scope>
    <source>
        <strain evidence="2 3">LMG 25899</strain>
    </source>
</reference>
<dbReference type="STRING" id="762845.BCR26_02225"/>
<dbReference type="AlphaFoldDB" id="A0A1E5KZ18"/>
<organism evidence="2 3">
    <name type="scientific">Enterococcus rivorum</name>
    <dbReference type="NCBI Taxonomy" id="762845"/>
    <lineage>
        <taxon>Bacteria</taxon>
        <taxon>Bacillati</taxon>
        <taxon>Bacillota</taxon>
        <taxon>Bacilli</taxon>
        <taxon>Lactobacillales</taxon>
        <taxon>Enterococcaceae</taxon>
        <taxon>Enterococcus</taxon>
    </lineage>
</organism>
<dbReference type="CDD" id="cd00093">
    <property type="entry name" value="HTH_XRE"/>
    <property type="match status" value="1"/>
</dbReference>
<dbReference type="EMBL" id="MIEK01000012">
    <property type="protein sequence ID" value="OEH83107.1"/>
    <property type="molecule type" value="Genomic_DNA"/>
</dbReference>
<sequence length="284" mass="32756">MQVLGSKIKEARKAAHLSQAELAKGICTQATISNIESRNTCDSLDIFSQVCMRLGVDVNDFLVPSEEQKFNEFLDVIEDKCNHLKYKEAFKMLQDYSNPIPHHNSLLLDKYNYYHGITSLLGVKDSSEALFYLYQGAEIKDKVNIYNIMSDNAIGTMYALEKKMDRAKIYHDKSVKMLAEYGREIPKMAYKVFYDSSNFYSQHGDYKKSLKLCEQGIKLNKENNSSFYLEQLLYEVAFNKQMLGQDAKQDYIFAYYYAKFKGNKSIADAALKDMETHSISFDDK</sequence>
<dbReference type="InterPro" id="IPR011990">
    <property type="entry name" value="TPR-like_helical_dom_sf"/>
</dbReference>
<dbReference type="OrthoDB" id="1150409at2"/>
<evidence type="ECO:0000259" key="1">
    <source>
        <dbReference type="PROSITE" id="PS50943"/>
    </source>
</evidence>
<protein>
    <submittedName>
        <fullName evidence="2">Cro/Cl family transcriptional regulator</fullName>
    </submittedName>
</protein>
<dbReference type="GO" id="GO:0003677">
    <property type="term" value="F:DNA binding"/>
    <property type="evidence" value="ECO:0007669"/>
    <property type="project" value="InterPro"/>
</dbReference>
<evidence type="ECO:0000313" key="2">
    <source>
        <dbReference type="EMBL" id="OEH83107.1"/>
    </source>
</evidence>
<dbReference type="InterPro" id="IPR001387">
    <property type="entry name" value="Cro/C1-type_HTH"/>
</dbReference>
<dbReference type="PANTHER" id="PTHR37038">
    <property type="entry name" value="TRANSCRIPTIONAL REGULATOR-RELATED"/>
    <property type="match status" value="1"/>
</dbReference>
<dbReference type="InterPro" id="IPR010982">
    <property type="entry name" value="Lambda_DNA-bd_dom_sf"/>
</dbReference>
<dbReference type="SUPFAM" id="SSF48452">
    <property type="entry name" value="TPR-like"/>
    <property type="match status" value="1"/>
</dbReference>
<dbReference type="Gene3D" id="1.25.40.10">
    <property type="entry name" value="Tetratricopeptide repeat domain"/>
    <property type="match status" value="1"/>
</dbReference>
<dbReference type="Pfam" id="PF01381">
    <property type="entry name" value="HTH_3"/>
    <property type="match status" value="1"/>
</dbReference>
<gene>
    <name evidence="2" type="ORF">BCR26_02225</name>
</gene>
<dbReference type="Proteomes" id="UP000095256">
    <property type="component" value="Unassembled WGS sequence"/>
</dbReference>
<name>A0A1E5KZ18_9ENTE</name>
<keyword evidence="3" id="KW-1185">Reference proteome</keyword>
<feature type="domain" description="HTH cro/C1-type" evidence="1">
    <location>
        <begin position="8"/>
        <end position="61"/>
    </location>
</feature>
<dbReference type="RefSeq" id="WP_069698062.1">
    <property type="nucleotide sequence ID" value="NZ_JAGGMA010000002.1"/>
</dbReference>